<evidence type="ECO:0000256" key="1">
    <source>
        <dbReference type="SAM" id="SignalP"/>
    </source>
</evidence>
<name>A0ABT6DIV8_9BACT</name>
<protein>
    <submittedName>
        <fullName evidence="2">Uncharacterized protein</fullName>
    </submittedName>
</protein>
<evidence type="ECO:0000313" key="2">
    <source>
        <dbReference type="EMBL" id="MDG0815028.1"/>
    </source>
</evidence>
<proteinExistence type="predicted"/>
<accession>A0ABT6DIV8</accession>
<feature type="signal peptide" evidence="1">
    <location>
        <begin position="1"/>
        <end position="24"/>
    </location>
</feature>
<keyword evidence="1" id="KW-0732">Signal</keyword>
<evidence type="ECO:0000313" key="3">
    <source>
        <dbReference type="Proteomes" id="UP001152321"/>
    </source>
</evidence>
<gene>
    <name evidence="2" type="ORF">NWE73_01545</name>
</gene>
<dbReference type="EMBL" id="JANRMI010000001">
    <property type="protein sequence ID" value="MDG0815028.1"/>
    <property type="molecule type" value="Genomic_DNA"/>
</dbReference>
<sequence length="217" mass="23564">MLDITARFAALLLTTAAFATSAQAATLSADSSTISTKATSIEKSYSQDMREERNSTSMSYASTLKMRADLRMGAGIAVGGPLGVVGMNAEFNFEDENSVIAGFGTGPGYNSIQLAWKHAYEGDYIAPYFTAGYSRWYNSSNSGDINRSSILDRVLTDDEKKTGKFGTDFLNASFGLQYNQLSGTFFGFSCFAEIVGMYEVKRAQLIPSGTFGTIYYF</sequence>
<comment type="caution">
    <text evidence="2">The sequence shown here is derived from an EMBL/GenBank/DDBJ whole genome shotgun (WGS) entry which is preliminary data.</text>
</comment>
<keyword evidence="3" id="KW-1185">Reference proteome</keyword>
<dbReference type="RefSeq" id="WP_277576506.1">
    <property type="nucleotide sequence ID" value="NZ_JANRMI010000001.1"/>
</dbReference>
<organism evidence="2 3">
    <name type="scientific">Bdellovibrio svalbardensis</name>
    <dbReference type="NCBI Taxonomy" id="2972972"/>
    <lineage>
        <taxon>Bacteria</taxon>
        <taxon>Pseudomonadati</taxon>
        <taxon>Bdellovibrionota</taxon>
        <taxon>Bdellovibrionia</taxon>
        <taxon>Bdellovibrionales</taxon>
        <taxon>Pseudobdellovibrionaceae</taxon>
        <taxon>Bdellovibrio</taxon>
    </lineage>
</organism>
<feature type="chain" id="PRO_5045328870" evidence="1">
    <location>
        <begin position="25"/>
        <end position="217"/>
    </location>
</feature>
<reference evidence="2" key="1">
    <citation type="submission" date="2022-08" db="EMBL/GenBank/DDBJ databases">
        <title>Novel Bdellovibrio Species Isolated from Svalbard: Designation Bdellovibrio svalbardensis.</title>
        <authorList>
            <person name="Mitchell R.J."/>
            <person name="Choi S.Y."/>
        </authorList>
    </citation>
    <scope>NUCLEOTIDE SEQUENCE</scope>
    <source>
        <strain evidence="2">PAP01</strain>
    </source>
</reference>
<dbReference type="Proteomes" id="UP001152321">
    <property type="component" value="Unassembled WGS sequence"/>
</dbReference>